<proteinExistence type="predicted"/>
<dbReference type="Proteomes" id="UP001145742">
    <property type="component" value="Unassembled WGS sequence"/>
</dbReference>
<keyword evidence="4" id="KW-1185">Reference proteome</keyword>
<comment type="caution">
    <text evidence="3">The sequence shown here is derived from an EMBL/GenBank/DDBJ whole genome shotgun (WGS) entry which is preliminary data.</text>
</comment>
<feature type="region of interest" description="Disordered" evidence="1">
    <location>
        <begin position="1"/>
        <end position="75"/>
    </location>
</feature>
<protein>
    <submittedName>
        <fullName evidence="3">Uncharacterized protein</fullName>
    </submittedName>
</protein>
<keyword evidence="2" id="KW-0472">Membrane</keyword>
<feature type="transmembrane region" description="Helical" evidence="2">
    <location>
        <begin position="107"/>
        <end position="125"/>
    </location>
</feature>
<accession>A0ABQ9DRE6</accession>
<feature type="compositionally biased region" description="Polar residues" evidence="1">
    <location>
        <begin position="46"/>
        <end position="57"/>
    </location>
</feature>
<evidence type="ECO:0000256" key="2">
    <source>
        <dbReference type="SAM" id="Phobius"/>
    </source>
</evidence>
<sequence length="144" mass="15942">MVVCQQQPKAGEDMAQPCLVQAGTWSEPKISSSKEPPRDLSEKVANPSSNTLENPGSQHKEQSSESLEEQGRMLLTPSQGWTSLLDLQRTGQDEDITVPAQDTRRTGGLLILGGFLLLQSSLVFFGKRIKSLRTTDIWDSREEE</sequence>
<reference evidence="3" key="1">
    <citation type="submission" date="2019-10" db="EMBL/GenBank/DDBJ databases">
        <authorList>
            <person name="Soares A.E.R."/>
            <person name="Aleixo A."/>
            <person name="Schneider P."/>
            <person name="Miyaki C.Y."/>
            <person name="Schneider M.P."/>
            <person name="Mello C."/>
            <person name="Vasconcelos A.T.R."/>
        </authorList>
    </citation>
    <scope>NUCLEOTIDE SEQUENCE</scope>
    <source>
        <tissue evidence="3">Muscle</tissue>
    </source>
</reference>
<organism evidence="3 4">
    <name type="scientific">Willisornis vidua</name>
    <name type="common">Xingu scale-backed antbird</name>
    <dbReference type="NCBI Taxonomy" id="1566151"/>
    <lineage>
        <taxon>Eukaryota</taxon>
        <taxon>Metazoa</taxon>
        <taxon>Chordata</taxon>
        <taxon>Craniata</taxon>
        <taxon>Vertebrata</taxon>
        <taxon>Euteleostomi</taxon>
        <taxon>Archelosauria</taxon>
        <taxon>Archosauria</taxon>
        <taxon>Dinosauria</taxon>
        <taxon>Saurischia</taxon>
        <taxon>Theropoda</taxon>
        <taxon>Coelurosauria</taxon>
        <taxon>Aves</taxon>
        <taxon>Neognathae</taxon>
        <taxon>Neoaves</taxon>
        <taxon>Telluraves</taxon>
        <taxon>Australaves</taxon>
        <taxon>Passeriformes</taxon>
        <taxon>Thamnophilidae</taxon>
        <taxon>Willisornis</taxon>
    </lineage>
</organism>
<evidence type="ECO:0000313" key="3">
    <source>
        <dbReference type="EMBL" id="KAJ7426795.1"/>
    </source>
</evidence>
<dbReference type="EMBL" id="WHWB01032140">
    <property type="protein sequence ID" value="KAJ7426795.1"/>
    <property type="molecule type" value="Genomic_DNA"/>
</dbReference>
<keyword evidence="2" id="KW-1133">Transmembrane helix</keyword>
<keyword evidence="2" id="KW-0812">Transmembrane</keyword>
<gene>
    <name evidence="3" type="ORF">WISP_12282</name>
</gene>
<name>A0ABQ9DRE6_9PASS</name>
<evidence type="ECO:0000313" key="4">
    <source>
        <dbReference type="Proteomes" id="UP001145742"/>
    </source>
</evidence>
<evidence type="ECO:0000256" key="1">
    <source>
        <dbReference type="SAM" id="MobiDB-lite"/>
    </source>
</evidence>